<dbReference type="EMBL" id="BSNX01000074">
    <property type="protein sequence ID" value="GLQ75561.1"/>
    <property type="molecule type" value="Genomic_DNA"/>
</dbReference>
<dbReference type="AlphaFoldDB" id="A0AAV5NXY4"/>
<accession>A0AAV5NXY4</accession>
<reference evidence="3" key="1">
    <citation type="journal article" date="2019" name="Int. J. Syst. Evol. Microbiol.">
        <title>The Global Catalogue of Microorganisms (GCM) 10K type strain sequencing project: providing services to taxonomists for standard genome sequencing and annotation.</title>
        <authorList>
            <consortium name="The Broad Institute Genomics Platform"/>
            <consortium name="The Broad Institute Genome Sequencing Center for Infectious Disease"/>
            <person name="Wu L."/>
            <person name="Ma J."/>
        </authorList>
    </citation>
    <scope>NUCLEOTIDE SEQUENCE [LARGE SCALE GENOMIC DNA]</scope>
    <source>
        <strain evidence="3">NBRC 15640</strain>
    </source>
</reference>
<keyword evidence="1" id="KW-0732">Signal</keyword>
<feature type="signal peptide" evidence="1">
    <location>
        <begin position="1"/>
        <end position="22"/>
    </location>
</feature>
<dbReference type="RefSeq" id="WP_126606097.1">
    <property type="nucleotide sequence ID" value="NZ_AP025144.1"/>
</dbReference>
<evidence type="ECO:0000256" key="1">
    <source>
        <dbReference type="SAM" id="SignalP"/>
    </source>
</evidence>
<sequence length="266" mass="30549">MNRFHWVVSILFSCSVSTSAMAVNKVTLTLPAFSDNGQSYFHELLVESLKAQGVQLNIVTPSRHTPQKRAVHMLNKNQLSMYWLVKTPERNAKYHIIDVPLTEGMIGQRVLLIPKGAQARYDDISTLEEFRKLGFVAGLGANWYDIDVWNANKLPYHVKDGEWRQLYEMLSVDGGVNYFPRGMHEVVAEAEAQHQLDIEESLILKYDRSMVFYMSELSLEHQLLIERALNHAKDSGLMQRLIDKHWKNTLKIIKPEGRTIIDLTSP</sequence>
<proteinExistence type="predicted"/>
<name>A0AAV5NXY4_9VIBR</name>
<gene>
    <name evidence="2" type="ORF">GCM10007932_49230</name>
</gene>
<protein>
    <recommendedName>
        <fullName evidence="4">Transporter substrate-binding domain-containing protein</fullName>
    </recommendedName>
</protein>
<dbReference type="Proteomes" id="UP001156690">
    <property type="component" value="Unassembled WGS sequence"/>
</dbReference>
<organism evidence="2 3">
    <name type="scientific">Vibrio penaeicida</name>
    <dbReference type="NCBI Taxonomy" id="104609"/>
    <lineage>
        <taxon>Bacteria</taxon>
        <taxon>Pseudomonadati</taxon>
        <taxon>Pseudomonadota</taxon>
        <taxon>Gammaproteobacteria</taxon>
        <taxon>Vibrionales</taxon>
        <taxon>Vibrionaceae</taxon>
        <taxon>Vibrio</taxon>
    </lineage>
</organism>
<feature type="chain" id="PRO_5043719546" description="Transporter substrate-binding domain-containing protein" evidence="1">
    <location>
        <begin position="23"/>
        <end position="266"/>
    </location>
</feature>
<dbReference type="SUPFAM" id="SSF53850">
    <property type="entry name" value="Periplasmic binding protein-like II"/>
    <property type="match status" value="1"/>
</dbReference>
<comment type="caution">
    <text evidence="2">The sequence shown here is derived from an EMBL/GenBank/DDBJ whole genome shotgun (WGS) entry which is preliminary data.</text>
</comment>
<evidence type="ECO:0000313" key="3">
    <source>
        <dbReference type="Proteomes" id="UP001156690"/>
    </source>
</evidence>
<evidence type="ECO:0008006" key="4">
    <source>
        <dbReference type="Google" id="ProtNLM"/>
    </source>
</evidence>
<keyword evidence="3" id="KW-1185">Reference proteome</keyword>
<evidence type="ECO:0000313" key="2">
    <source>
        <dbReference type="EMBL" id="GLQ75561.1"/>
    </source>
</evidence>